<dbReference type="InterPro" id="IPR011048">
    <property type="entry name" value="Haem_d1_sf"/>
</dbReference>
<name>A0ABV8DBY2_9BURK</name>
<dbReference type="RefSeq" id="WP_252635596.1">
    <property type="nucleotide sequence ID" value="NZ_JAMXAX010000016.1"/>
</dbReference>
<accession>A0ABV8DBY2</accession>
<dbReference type="SUPFAM" id="SSF51004">
    <property type="entry name" value="C-terminal (heme d1) domain of cytochrome cd1-nitrite reductase"/>
    <property type="match status" value="1"/>
</dbReference>
<protein>
    <submittedName>
        <fullName evidence="2">VCBS repeat-containing protein</fullName>
    </submittedName>
</protein>
<dbReference type="Proteomes" id="UP001595693">
    <property type="component" value="Unassembled WGS sequence"/>
</dbReference>
<evidence type="ECO:0000313" key="3">
    <source>
        <dbReference type="Proteomes" id="UP001595693"/>
    </source>
</evidence>
<reference evidence="3" key="1">
    <citation type="journal article" date="2019" name="Int. J. Syst. Evol. Microbiol.">
        <title>The Global Catalogue of Microorganisms (GCM) 10K type strain sequencing project: providing services to taxonomists for standard genome sequencing and annotation.</title>
        <authorList>
            <consortium name="The Broad Institute Genomics Platform"/>
            <consortium name="The Broad Institute Genome Sequencing Center for Infectious Disease"/>
            <person name="Wu L."/>
            <person name="Ma J."/>
        </authorList>
    </citation>
    <scope>NUCLEOTIDE SEQUENCE [LARGE SCALE GENOMIC DNA]</scope>
    <source>
        <strain evidence="3">CCUG 2113</strain>
    </source>
</reference>
<keyword evidence="1" id="KW-0732">Signal</keyword>
<organism evidence="2 3">
    <name type="scientific">Acidovorax facilis</name>
    <dbReference type="NCBI Taxonomy" id="12917"/>
    <lineage>
        <taxon>Bacteria</taxon>
        <taxon>Pseudomonadati</taxon>
        <taxon>Pseudomonadota</taxon>
        <taxon>Betaproteobacteria</taxon>
        <taxon>Burkholderiales</taxon>
        <taxon>Comamonadaceae</taxon>
        <taxon>Acidovorax</taxon>
    </lineage>
</organism>
<dbReference type="Gene3D" id="2.130.10.10">
    <property type="entry name" value="YVTN repeat-like/Quinoprotein amine dehydrogenase"/>
    <property type="match status" value="1"/>
</dbReference>
<comment type="caution">
    <text evidence="2">The sequence shown here is derived from an EMBL/GenBank/DDBJ whole genome shotgun (WGS) entry which is preliminary data.</text>
</comment>
<sequence length="370" mass="40067">MKLSCSVSFRLLAVLGFWGLAGCQMQPVSVEGGGAPPAKAPVTQGASDRTAIDAHMVWGGEVRCFAKGECRFVLVEHEEGRVVLHQLSGRTSRQLDRQPVAYHPDSAVWLSDTLVAAAVEATGSLDIFRVEGERLVRIHQAVVGFAPRDVVLVSASQGQYKMLATPYSGKNVAWIDWHEDNRQAAVSKAVRWCEAPWHPVRVTKIPGTASGGFAVACLDDRKVVAVSDTDLLATPRVLATFGAIARHARPSPSGQWLYVALETGARNARINMQTGELQYIQSPLTGSVAVAPLSDDLVVWADDGKMYLQRLDADAKVLETRWIKTSGFSTGLQLIDVDGDGGRDLVVLNSVDSVVDVIYGPLWDRAVERL</sequence>
<gene>
    <name evidence="2" type="ORF">ACFOW3_15650</name>
</gene>
<evidence type="ECO:0000256" key="1">
    <source>
        <dbReference type="SAM" id="SignalP"/>
    </source>
</evidence>
<evidence type="ECO:0000313" key="2">
    <source>
        <dbReference type="EMBL" id="MFC3936046.1"/>
    </source>
</evidence>
<proteinExistence type="predicted"/>
<keyword evidence="3" id="KW-1185">Reference proteome</keyword>
<dbReference type="EMBL" id="JBHSAJ010000048">
    <property type="protein sequence ID" value="MFC3936046.1"/>
    <property type="molecule type" value="Genomic_DNA"/>
</dbReference>
<dbReference type="PROSITE" id="PS51257">
    <property type="entry name" value="PROKAR_LIPOPROTEIN"/>
    <property type="match status" value="1"/>
</dbReference>
<dbReference type="InterPro" id="IPR015943">
    <property type="entry name" value="WD40/YVTN_repeat-like_dom_sf"/>
</dbReference>
<feature type="signal peptide" evidence="1">
    <location>
        <begin position="1"/>
        <end position="21"/>
    </location>
</feature>
<feature type="chain" id="PRO_5046831133" evidence="1">
    <location>
        <begin position="22"/>
        <end position="370"/>
    </location>
</feature>